<name>A0ACC0KD15_CHOFU</name>
<keyword evidence="2" id="KW-1185">Reference proteome</keyword>
<dbReference type="Proteomes" id="UP001064048">
    <property type="component" value="Chromosome 21"/>
</dbReference>
<sequence length="583" mass="61344">MKGKGPVVHFGTEPRRLNSGLVVESVGDVAEVRCGWSSGHTDGASCIDISGDGTRLWTGGLDNTVRSWDLREGRQLHQHDFSSQIFSLGYCPSGSWLAVGMENSHVEVLHAGKPDRYQLLLHESCVLALKFAHQGKWFASTGKDNLLNAWRTPYGASIFQSKESSSVLSCDISADDKFIVTGSGDKKATVAATAGAAYGGQTGYAVAPAATAATYGTQRAAATGYDTAYQAAAATQAAAHAHAHAAAAAASAYDASKSAYYQQAAAAYPAAAPPQPQPTYDTTQAKPTYSTQATYAQGGARAGGAATAKPYGSVYSSSTPAASYPAQPYTAPAAQTAKQTAGSRLTGCVAVVVESANRGTSAYDTALYNAATMYVAQQNKTGGGGISPAISSSSNISAVGSLPSSTRPAPSPAISGEEERLEVTITGFDLSSYRQCMSKWNHAVEVMYQQCKALGAARCLPVRYEALVLRPRETLTAVLAFLQLPWTDAVLHHERYINQPHGVALSDVERSSDQVVRPVNLDALDKWVGALPADVRADMAELAPMLSVLGYDPWANPPRYAEPEPGRAPPPPRRRSPAPRPTL</sequence>
<evidence type="ECO:0000313" key="1">
    <source>
        <dbReference type="EMBL" id="KAI8434407.1"/>
    </source>
</evidence>
<organism evidence="1 2">
    <name type="scientific">Choristoneura fumiferana</name>
    <name type="common">Spruce budworm moth</name>
    <name type="synonym">Archips fumiferana</name>
    <dbReference type="NCBI Taxonomy" id="7141"/>
    <lineage>
        <taxon>Eukaryota</taxon>
        <taxon>Metazoa</taxon>
        <taxon>Ecdysozoa</taxon>
        <taxon>Arthropoda</taxon>
        <taxon>Hexapoda</taxon>
        <taxon>Insecta</taxon>
        <taxon>Pterygota</taxon>
        <taxon>Neoptera</taxon>
        <taxon>Endopterygota</taxon>
        <taxon>Lepidoptera</taxon>
        <taxon>Glossata</taxon>
        <taxon>Ditrysia</taxon>
        <taxon>Tortricoidea</taxon>
        <taxon>Tortricidae</taxon>
        <taxon>Tortricinae</taxon>
        <taxon>Choristoneura</taxon>
    </lineage>
</organism>
<protein>
    <submittedName>
        <fullName evidence="1">Uncharacterized protein</fullName>
    </submittedName>
</protein>
<proteinExistence type="predicted"/>
<accession>A0ACC0KD15</accession>
<dbReference type="EMBL" id="CM046121">
    <property type="protein sequence ID" value="KAI8434407.1"/>
    <property type="molecule type" value="Genomic_DNA"/>
</dbReference>
<gene>
    <name evidence="1" type="ORF">MSG28_012445</name>
</gene>
<reference evidence="1 2" key="1">
    <citation type="journal article" date="2022" name="Genome Biol. Evol.">
        <title>The Spruce Budworm Genome: Reconstructing the Evolutionary History of Antifreeze Proteins.</title>
        <authorList>
            <person name="Beliveau C."/>
            <person name="Gagne P."/>
            <person name="Picq S."/>
            <person name="Vernygora O."/>
            <person name="Keeling C.I."/>
            <person name="Pinkney K."/>
            <person name="Doucet D."/>
            <person name="Wen F."/>
            <person name="Johnston J.S."/>
            <person name="Maaroufi H."/>
            <person name="Boyle B."/>
            <person name="Laroche J."/>
            <person name="Dewar K."/>
            <person name="Juretic N."/>
            <person name="Blackburn G."/>
            <person name="Nisole A."/>
            <person name="Brunet B."/>
            <person name="Brandao M."/>
            <person name="Lumley L."/>
            <person name="Duan J."/>
            <person name="Quan G."/>
            <person name="Lucarotti C.J."/>
            <person name="Roe A.D."/>
            <person name="Sperling F.A.H."/>
            <person name="Levesque R.C."/>
            <person name="Cusson M."/>
        </authorList>
    </citation>
    <scope>NUCLEOTIDE SEQUENCE [LARGE SCALE GENOMIC DNA]</scope>
    <source>
        <strain evidence="1">Glfc:IPQL:Cfum</strain>
    </source>
</reference>
<comment type="caution">
    <text evidence="1">The sequence shown here is derived from an EMBL/GenBank/DDBJ whole genome shotgun (WGS) entry which is preliminary data.</text>
</comment>
<evidence type="ECO:0000313" key="2">
    <source>
        <dbReference type="Proteomes" id="UP001064048"/>
    </source>
</evidence>